<organism evidence="1">
    <name type="scientific">Rhizophora mucronata</name>
    <name type="common">Asiatic mangrove</name>
    <dbReference type="NCBI Taxonomy" id="61149"/>
    <lineage>
        <taxon>Eukaryota</taxon>
        <taxon>Viridiplantae</taxon>
        <taxon>Streptophyta</taxon>
        <taxon>Embryophyta</taxon>
        <taxon>Tracheophyta</taxon>
        <taxon>Spermatophyta</taxon>
        <taxon>Magnoliopsida</taxon>
        <taxon>eudicotyledons</taxon>
        <taxon>Gunneridae</taxon>
        <taxon>Pentapetalae</taxon>
        <taxon>rosids</taxon>
        <taxon>fabids</taxon>
        <taxon>Malpighiales</taxon>
        <taxon>Rhizophoraceae</taxon>
        <taxon>Rhizophora</taxon>
    </lineage>
</organism>
<accession>A0A2P2PVL6</accession>
<evidence type="ECO:0000313" key="1">
    <source>
        <dbReference type="EMBL" id="MBX58788.1"/>
    </source>
</evidence>
<proteinExistence type="predicted"/>
<dbReference type="AlphaFoldDB" id="A0A2P2PVL6"/>
<reference evidence="1" key="1">
    <citation type="submission" date="2018-02" db="EMBL/GenBank/DDBJ databases">
        <title>Rhizophora mucronata_Transcriptome.</title>
        <authorList>
            <person name="Meera S.P."/>
            <person name="Sreeshan A."/>
            <person name="Augustine A."/>
        </authorList>
    </citation>
    <scope>NUCLEOTIDE SEQUENCE</scope>
    <source>
        <tissue evidence="1">Leaf</tissue>
    </source>
</reference>
<sequence length="39" mass="4289">MIVGKCLETRIVLLSSSTAGNSIINHNVCWIRPLDYLGT</sequence>
<dbReference type="EMBL" id="GGEC01078304">
    <property type="protein sequence ID" value="MBX58788.1"/>
    <property type="molecule type" value="Transcribed_RNA"/>
</dbReference>
<protein>
    <submittedName>
        <fullName evidence="1">Uncharacterized protein</fullName>
    </submittedName>
</protein>
<name>A0A2P2PVL6_RHIMU</name>